<evidence type="ECO:0000256" key="2">
    <source>
        <dbReference type="SAM" id="SignalP"/>
    </source>
</evidence>
<reference evidence="3 4" key="1">
    <citation type="journal article" date="2020" name="Nature">
        <title>Bacterial chemolithoautotrophy via manganese oxidation.</title>
        <authorList>
            <person name="Yu H."/>
            <person name="Leadbetter J.R."/>
        </authorList>
    </citation>
    <scope>NUCLEOTIDE SEQUENCE [LARGE SCALE GENOMIC DNA]</scope>
    <source>
        <strain evidence="3 4">RBP-1</strain>
    </source>
</reference>
<evidence type="ECO:0000313" key="3">
    <source>
        <dbReference type="EMBL" id="NKE66756.1"/>
    </source>
</evidence>
<evidence type="ECO:0000256" key="1">
    <source>
        <dbReference type="SAM" id="MobiDB-lite"/>
    </source>
</evidence>
<proteinExistence type="predicted"/>
<keyword evidence="4" id="KW-1185">Reference proteome</keyword>
<feature type="compositionally biased region" description="Basic and acidic residues" evidence="1">
    <location>
        <begin position="101"/>
        <end position="121"/>
    </location>
</feature>
<evidence type="ECO:0000313" key="4">
    <source>
        <dbReference type="Proteomes" id="UP000521868"/>
    </source>
</evidence>
<sequence>MKIHHRPSHWVAVALVLAALMLALNEAHGQGAGAAAVFEGRPAMAGAQAGLGAQAGPPQGGVGVQGPEAAQRNLNLRRPSRLGQLPPVPGKADDDVLAARAEARAPADRNELAPPADRRATEPAATK</sequence>
<gene>
    <name evidence="3" type="ORF">RAMLITH_13060</name>
</gene>
<protein>
    <submittedName>
        <fullName evidence="3">Uncharacterized protein</fullName>
    </submittedName>
</protein>
<keyword evidence="2" id="KW-0732">Signal</keyword>
<comment type="caution">
    <text evidence="3">The sequence shown here is derived from an EMBL/GenBank/DDBJ whole genome shotgun (WGS) entry which is preliminary data.</text>
</comment>
<feature type="region of interest" description="Disordered" evidence="1">
    <location>
        <begin position="49"/>
        <end position="127"/>
    </location>
</feature>
<name>A0A7X6I6X2_9BURK</name>
<feature type="chain" id="PRO_5031475103" evidence="2">
    <location>
        <begin position="30"/>
        <end position="127"/>
    </location>
</feature>
<feature type="signal peptide" evidence="2">
    <location>
        <begin position="1"/>
        <end position="29"/>
    </location>
</feature>
<dbReference type="Proteomes" id="UP000521868">
    <property type="component" value="Unassembled WGS sequence"/>
</dbReference>
<dbReference type="AlphaFoldDB" id="A0A7X6I6X2"/>
<dbReference type="EMBL" id="VTOX01000004">
    <property type="protein sequence ID" value="NKE66756.1"/>
    <property type="molecule type" value="Genomic_DNA"/>
</dbReference>
<dbReference type="RefSeq" id="WP_168107880.1">
    <property type="nucleotide sequence ID" value="NZ_VTOX01000004.1"/>
</dbReference>
<organism evidence="3 4">
    <name type="scientific">Ramlibacter lithotrophicus</name>
    <dbReference type="NCBI Taxonomy" id="2606681"/>
    <lineage>
        <taxon>Bacteria</taxon>
        <taxon>Pseudomonadati</taxon>
        <taxon>Pseudomonadota</taxon>
        <taxon>Betaproteobacteria</taxon>
        <taxon>Burkholderiales</taxon>
        <taxon>Comamonadaceae</taxon>
        <taxon>Ramlibacter</taxon>
    </lineage>
</organism>
<accession>A0A7X6I6X2</accession>